<feature type="transmembrane region" description="Helical" evidence="6">
    <location>
        <begin position="312"/>
        <end position="333"/>
    </location>
</feature>
<feature type="transmembrane region" description="Helical" evidence="6">
    <location>
        <begin position="41"/>
        <end position="66"/>
    </location>
</feature>
<protein>
    <submittedName>
        <fullName evidence="7">Low-affinity phosphate transporter PitH</fullName>
    </submittedName>
</protein>
<feature type="transmembrane region" description="Helical" evidence="6">
    <location>
        <begin position="78"/>
        <end position="101"/>
    </location>
</feature>
<dbReference type="EMBL" id="BAABEO010000006">
    <property type="protein sequence ID" value="GAA3668018.1"/>
    <property type="molecule type" value="Genomic_DNA"/>
</dbReference>
<name>A0ABP7BU77_9MICC</name>
<gene>
    <name evidence="7" type="primary">pitH_1</name>
    <name evidence="7" type="ORF">GCM10023081_03230</name>
</gene>
<evidence type="ECO:0000256" key="4">
    <source>
        <dbReference type="ARBA" id="ARBA00022989"/>
    </source>
</evidence>
<evidence type="ECO:0000313" key="8">
    <source>
        <dbReference type="Proteomes" id="UP001500752"/>
    </source>
</evidence>
<feature type="transmembrane region" description="Helical" evidence="6">
    <location>
        <begin position="107"/>
        <end position="124"/>
    </location>
</feature>
<comment type="caution">
    <text evidence="7">The sequence shown here is derived from an EMBL/GenBank/DDBJ whole genome shotgun (WGS) entry which is preliminary data.</text>
</comment>
<proteinExistence type="predicted"/>
<organism evidence="7 8">
    <name type="scientific">Arthrobacter ginkgonis</name>
    <dbReference type="NCBI Taxonomy" id="1630594"/>
    <lineage>
        <taxon>Bacteria</taxon>
        <taxon>Bacillati</taxon>
        <taxon>Actinomycetota</taxon>
        <taxon>Actinomycetes</taxon>
        <taxon>Micrococcales</taxon>
        <taxon>Micrococcaceae</taxon>
        <taxon>Arthrobacter</taxon>
    </lineage>
</organism>
<dbReference type="Proteomes" id="UP001500752">
    <property type="component" value="Unassembled WGS sequence"/>
</dbReference>
<reference evidence="8" key="1">
    <citation type="journal article" date="2019" name="Int. J. Syst. Evol. Microbiol.">
        <title>The Global Catalogue of Microorganisms (GCM) 10K type strain sequencing project: providing services to taxonomists for standard genome sequencing and annotation.</title>
        <authorList>
            <consortium name="The Broad Institute Genomics Platform"/>
            <consortium name="The Broad Institute Genome Sequencing Center for Infectious Disease"/>
            <person name="Wu L."/>
            <person name="Ma J."/>
        </authorList>
    </citation>
    <scope>NUCLEOTIDE SEQUENCE [LARGE SCALE GENOMIC DNA]</scope>
    <source>
        <strain evidence="8">JCM 30742</strain>
    </source>
</reference>
<keyword evidence="8" id="KW-1185">Reference proteome</keyword>
<dbReference type="PANTHER" id="PTHR11101:SF80">
    <property type="entry name" value="PHOSPHATE TRANSPORTER"/>
    <property type="match status" value="1"/>
</dbReference>
<evidence type="ECO:0000256" key="1">
    <source>
        <dbReference type="ARBA" id="ARBA00004141"/>
    </source>
</evidence>
<accession>A0ABP7BU77</accession>
<dbReference type="InterPro" id="IPR001204">
    <property type="entry name" value="Phos_transporter"/>
</dbReference>
<dbReference type="Pfam" id="PF01384">
    <property type="entry name" value="PHO4"/>
    <property type="match status" value="1"/>
</dbReference>
<evidence type="ECO:0000256" key="2">
    <source>
        <dbReference type="ARBA" id="ARBA00022448"/>
    </source>
</evidence>
<keyword evidence="2" id="KW-0813">Transport</keyword>
<feature type="transmembrane region" description="Helical" evidence="6">
    <location>
        <begin position="136"/>
        <end position="160"/>
    </location>
</feature>
<dbReference type="RefSeq" id="WP_345147967.1">
    <property type="nucleotide sequence ID" value="NZ_BAABEO010000006.1"/>
</dbReference>
<dbReference type="PANTHER" id="PTHR11101">
    <property type="entry name" value="PHOSPHATE TRANSPORTER"/>
    <property type="match status" value="1"/>
</dbReference>
<evidence type="ECO:0000256" key="5">
    <source>
        <dbReference type="ARBA" id="ARBA00023136"/>
    </source>
</evidence>
<keyword evidence="3 6" id="KW-0812">Transmembrane</keyword>
<feature type="transmembrane region" description="Helical" evidence="6">
    <location>
        <begin position="256"/>
        <end position="279"/>
    </location>
</feature>
<keyword evidence="4 6" id="KW-1133">Transmembrane helix</keyword>
<sequence length="339" mass="34841">MEQLLLGLVLVATCAYAFLNGFRDVSNSVAAAVRTRSLTPTIAVVVAAFFAFVGTMLSQAFGAYLVSAVELNVPAHSLGLAILLAGLVAAGGWGLFCWWRGIPVSSTHAVISALAGASGASALLGGDGVHDALRMLLLGVVAPLLLTPLVAYGLSFALVAPATWLARHSSSDDVNTWGRAAQSISACAVSLGHGLQDGQRTGALLTLALVAGNVVQPGTYPLAAQLTGGFFLAAGALFGGWRISHTLAYRLVTIDALRGATAQSVSASMLFFGAMVMHLPLSTTQAVTSAIVGAGANQRFESVMWRNVLRVLSYWFAAPVTCVVLGGMLFLALSPLLGG</sequence>
<evidence type="ECO:0000313" key="7">
    <source>
        <dbReference type="EMBL" id="GAA3668018.1"/>
    </source>
</evidence>
<comment type="subcellular location">
    <subcellularLocation>
        <location evidence="1">Membrane</location>
        <topology evidence="1">Multi-pass membrane protein</topology>
    </subcellularLocation>
</comment>
<keyword evidence="5 6" id="KW-0472">Membrane</keyword>
<evidence type="ECO:0000256" key="6">
    <source>
        <dbReference type="SAM" id="Phobius"/>
    </source>
</evidence>
<evidence type="ECO:0000256" key="3">
    <source>
        <dbReference type="ARBA" id="ARBA00022692"/>
    </source>
</evidence>
<feature type="transmembrane region" description="Helical" evidence="6">
    <location>
        <begin position="222"/>
        <end position="244"/>
    </location>
</feature>